<gene>
    <name evidence="3" type="primary">LOC113213895</name>
</gene>
<evidence type="ECO:0000313" key="2">
    <source>
        <dbReference type="Proteomes" id="UP000504606"/>
    </source>
</evidence>
<feature type="region of interest" description="Disordered" evidence="1">
    <location>
        <begin position="11"/>
        <end position="80"/>
    </location>
</feature>
<feature type="compositionally biased region" description="Polar residues" evidence="1">
    <location>
        <begin position="36"/>
        <end position="48"/>
    </location>
</feature>
<name>A0A9C6UB45_FRAOC</name>
<keyword evidence="2" id="KW-1185">Reference proteome</keyword>
<organism evidence="2 3">
    <name type="scientific">Frankliniella occidentalis</name>
    <name type="common">Western flower thrips</name>
    <name type="synonym">Euthrips occidentalis</name>
    <dbReference type="NCBI Taxonomy" id="133901"/>
    <lineage>
        <taxon>Eukaryota</taxon>
        <taxon>Metazoa</taxon>
        <taxon>Ecdysozoa</taxon>
        <taxon>Arthropoda</taxon>
        <taxon>Hexapoda</taxon>
        <taxon>Insecta</taxon>
        <taxon>Pterygota</taxon>
        <taxon>Neoptera</taxon>
        <taxon>Paraneoptera</taxon>
        <taxon>Thysanoptera</taxon>
        <taxon>Terebrantia</taxon>
        <taxon>Thripoidea</taxon>
        <taxon>Thripidae</taxon>
        <taxon>Frankliniella</taxon>
    </lineage>
</organism>
<evidence type="ECO:0000313" key="3">
    <source>
        <dbReference type="RefSeq" id="XP_052126802.1"/>
    </source>
</evidence>
<evidence type="ECO:0000256" key="1">
    <source>
        <dbReference type="SAM" id="MobiDB-lite"/>
    </source>
</evidence>
<reference evidence="3" key="1">
    <citation type="submission" date="2025-08" db="UniProtKB">
        <authorList>
            <consortium name="RefSeq"/>
        </authorList>
    </citation>
    <scope>IDENTIFICATION</scope>
    <source>
        <tissue evidence="3">Whole organism</tissue>
    </source>
</reference>
<dbReference type="GeneID" id="113213895"/>
<feature type="compositionally biased region" description="Low complexity" evidence="1">
    <location>
        <begin position="11"/>
        <end position="35"/>
    </location>
</feature>
<dbReference type="AlphaFoldDB" id="A0A9C6UB45"/>
<dbReference type="Proteomes" id="UP000504606">
    <property type="component" value="Unplaced"/>
</dbReference>
<proteinExistence type="predicted"/>
<feature type="compositionally biased region" description="Low complexity" evidence="1">
    <location>
        <begin position="54"/>
        <end position="68"/>
    </location>
</feature>
<protein>
    <submittedName>
        <fullName evidence="3">Uncharacterized protein LOC113213895</fullName>
    </submittedName>
</protein>
<dbReference type="KEGG" id="foc:113213895"/>
<accession>A0A9C6UB45</accession>
<dbReference type="RefSeq" id="XP_052126802.1">
    <property type="nucleotide sequence ID" value="XM_052270842.1"/>
</dbReference>
<sequence>MEICLVTAEVSSPGPSGWAPPLSAASAASAPAQSPRQSFGGTPLSTAGQLRGCSPDPSIRSLRSIRSYRPPETRSPDLYVPRNAMGIAEALPASTMLLSSDEGPDVSPRSPSLWEALAGFVCFLGDIVSVSDKPKSPKKKVTN</sequence>